<organism evidence="1 2">
    <name type="scientific">Eucalyptus globulus</name>
    <name type="common">Tasmanian blue gum</name>
    <dbReference type="NCBI Taxonomy" id="34317"/>
    <lineage>
        <taxon>Eukaryota</taxon>
        <taxon>Viridiplantae</taxon>
        <taxon>Streptophyta</taxon>
        <taxon>Embryophyta</taxon>
        <taxon>Tracheophyta</taxon>
        <taxon>Spermatophyta</taxon>
        <taxon>Magnoliopsida</taxon>
        <taxon>eudicotyledons</taxon>
        <taxon>Gunneridae</taxon>
        <taxon>Pentapetalae</taxon>
        <taxon>rosids</taxon>
        <taxon>malvids</taxon>
        <taxon>Myrtales</taxon>
        <taxon>Myrtaceae</taxon>
        <taxon>Myrtoideae</taxon>
        <taxon>Eucalypteae</taxon>
        <taxon>Eucalyptus</taxon>
    </lineage>
</organism>
<dbReference type="AlphaFoldDB" id="A0ABD3J9Z0"/>
<evidence type="ECO:0000313" key="1">
    <source>
        <dbReference type="EMBL" id="KAL3723418.1"/>
    </source>
</evidence>
<reference evidence="1 2" key="1">
    <citation type="submission" date="2024-11" db="EMBL/GenBank/DDBJ databases">
        <title>Chromosome-level genome assembly of Eucalyptus globulus Labill. provides insights into its genome evolution.</title>
        <authorList>
            <person name="Li X."/>
        </authorList>
    </citation>
    <scope>NUCLEOTIDE SEQUENCE [LARGE SCALE GENOMIC DNA]</scope>
    <source>
        <strain evidence="1">CL2024</strain>
        <tissue evidence="1">Fresh tender leaves</tissue>
    </source>
</reference>
<keyword evidence="2" id="KW-1185">Reference proteome</keyword>
<proteinExistence type="predicted"/>
<gene>
    <name evidence="1" type="ORF">ACJRO7_035583</name>
</gene>
<accession>A0ABD3J9Z0</accession>
<name>A0ABD3J9Z0_EUCGL</name>
<dbReference type="EMBL" id="JBJKBG010000009">
    <property type="protein sequence ID" value="KAL3723418.1"/>
    <property type="molecule type" value="Genomic_DNA"/>
</dbReference>
<dbReference type="Proteomes" id="UP001634007">
    <property type="component" value="Unassembled WGS sequence"/>
</dbReference>
<comment type="caution">
    <text evidence="1">The sequence shown here is derived from an EMBL/GenBank/DDBJ whole genome shotgun (WGS) entry which is preliminary data.</text>
</comment>
<evidence type="ECO:0000313" key="2">
    <source>
        <dbReference type="Proteomes" id="UP001634007"/>
    </source>
</evidence>
<protein>
    <submittedName>
        <fullName evidence="1">Uncharacterized protein</fullName>
    </submittedName>
</protein>
<sequence length="142" mass="15879">MGAKKIWSFETVASQITRKSSVKSIWVTLECLSCLDAKEVSAIIKQGRPRKSRHKTGQMTAFSSCFSCELLRKKSILREKTELGVEEMGESGDSIYWFKTFFSCFLAPAKAASSRPEKPSKVEATVVESCKHFSSAHKVQFS</sequence>